<dbReference type="Gene3D" id="3.30.70.100">
    <property type="match status" value="1"/>
</dbReference>
<evidence type="ECO:0000313" key="2">
    <source>
        <dbReference type="EMBL" id="GGK87884.1"/>
    </source>
</evidence>
<organism evidence="2 3">
    <name type="scientific">Streptomyces flaveus</name>
    <dbReference type="NCBI Taxonomy" id="66370"/>
    <lineage>
        <taxon>Bacteria</taxon>
        <taxon>Bacillati</taxon>
        <taxon>Actinomycetota</taxon>
        <taxon>Actinomycetes</taxon>
        <taxon>Kitasatosporales</taxon>
        <taxon>Streptomycetaceae</taxon>
        <taxon>Streptomyces</taxon>
        <taxon>Streptomyces aurantiacus group</taxon>
    </lineage>
</organism>
<dbReference type="Pfam" id="PF03992">
    <property type="entry name" value="ABM"/>
    <property type="match status" value="1"/>
</dbReference>
<sequence length="122" mass="13801">MDKESIFVRVRFEVREQRQEEFKKLVFALRQQANDEPGTRSYRWFTAADGSYLVLEEYADSAAAMAHMERGGELLKRLTECAVLGSVELHGPIGPELREWVGSNPPPVMFADFFGQGESNSS</sequence>
<evidence type="ECO:0000259" key="1">
    <source>
        <dbReference type="Pfam" id="PF03992"/>
    </source>
</evidence>
<dbReference type="AlphaFoldDB" id="A0A917VIT0"/>
<reference evidence="2" key="2">
    <citation type="submission" date="2020-09" db="EMBL/GenBank/DDBJ databases">
        <authorList>
            <person name="Sun Q."/>
            <person name="Ohkuma M."/>
        </authorList>
    </citation>
    <scope>NUCLEOTIDE SEQUENCE</scope>
    <source>
        <strain evidence="2">JCM 3035</strain>
    </source>
</reference>
<keyword evidence="3" id="KW-1185">Reference proteome</keyword>
<evidence type="ECO:0000313" key="3">
    <source>
        <dbReference type="Proteomes" id="UP000637788"/>
    </source>
</evidence>
<dbReference type="Proteomes" id="UP000637788">
    <property type="component" value="Unassembled WGS sequence"/>
</dbReference>
<comment type="caution">
    <text evidence="2">The sequence shown here is derived from an EMBL/GenBank/DDBJ whole genome shotgun (WGS) entry which is preliminary data.</text>
</comment>
<accession>A0A917VIT0</accession>
<proteinExistence type="predicted"/>
<dbReference type="InterPro" id="IPR011008">
    <property type="entry name" value="Dimeric_a/b-barrel"/>
</dbReference>
<dbReference type="EMBL" id="BMPQ01000016">
    <property type="protein sequence ID" value="GGK87884.1"/>
    <property type="molecule type" value="Genomic_DNA"/>
</dbReference>
<feature type="domain" description="ABM" evidence="1">
    <location>
        <begin position="6"/>
        <end position="69"/>
    </location>
</feature>
<dbReference type="SUPFAM" id="SSF54909">
    <property type="entry name" value="Dimeric alpha+beta barrel"/>
    <property type="match status" value="1"/>
</dbReference>
<dbReference type="InterPro" id="IPR007138">
    <property type="entry name" value="ABM_dom"/>
</dbReference>
<gene>
    <name evidence="2" type="ORF">GCM10010094_56270</name>
</gene>
<reference evidence="2" key="1">
    <citation type="journal article" date="2014" name="Int. J. Syst. Evol. Microbiol.">
        <title>Complete genome sequence of Corynebacterium casei LMG S-19264T (=DSM 44701T), isolated from a smear-ripened cheese.</title>
        <authorList>
            <consortium name="US DOE Joint Genome Institute (JGI-PGF)"/>
            <person name="Walter F."/>
            <person name="Albersmeier A."/>
            <person name="Kalinowski J."/>
            <person name="Ruckert C."/>
        </authorList>
    </citation>
    <scope>NUCLEOTIDE SEQUENCE</scope>
    <source>
        <strain evidence="2">JCM 3035</strain>
    </source>
</reference>
<protein>
    <recommendedName>
        <fullName evidence="1">ABM domain-containing protein</fullName>
    </recommendedName>
</protein>
<name>A0A917VIT0_9ACTN</name>
<dbReference type="RefSeq" id="WP_189324626.1">
    <property type="nucleotide sequence ID" value="NZ_BMPQ01000016.1"/>
</dbReference>